<dbReference type="InterPro" id="IPR006680">
    <property type="entry name" value="Amidohydro-rel"/>
</dbReference>
<comment type="caution">
    <text evidence="2">The sequence shown here is derived from an EMBL/GenBank/DDBJ whole genome shotgun (WGS) entry which is preliminary data.</text>
</comment>
<protein>
    <submittedName>
        <fullName evidence="2">Imidazolonepropionase-like amidohydrolase</fullName>
    </submittedName>
</protein>
<dbReference type="SUPFAM" id="SSF51338">
    <property type="entry name" value="Composite domain of metallo-dependent hydrolases"/>
    <property type="match status" value="1"/>
</dbReference>
<dbReference type="Proteomes" id="UP000294901">
    <property type="component" value="Unassembled WGS sequence"/>
</dbReference>
<evidence type="ECO:0000313" key="3">
    <source>
        <dbReference type="Proteomes" id="UP000294901"/>
    </source>
</evidence>
<dbReference type="SUPFAM" id="SSF51556">
    <property type="entry name" value="Metallo-dependent hydrolases"/>
    <property type="match status" value="1"/>
</dbReference>
<dbReference type="Gene3D" id="3.20.20.140">
    <property type="entry name" value="Metal-dependent hydrolases"/>
    <property type="match status" value="1"/>
</dbReference>
<organism evidence="2 3">
    <name type="scientific">Paractinoplanes brasiliensis</name>
    <dbReference type="NCBI Taxonomy" id="52695"/>
    <lineage>
        <taxon>Bacteria</taxon>
        <taxon>Bacillati</taxon>
        <taxon>Actinomycetota</taxon>
        <taxon>Actinomycetes</taxon>
        <taxon>Micromonosporales</taxon>
        <taxon>Micromonosporaceae</taxon>
        <taxon>Paractinoplanes</taxon>
    </lineage>
</organism>
<feature type="domain" description="Amidohydrolase-related" evidence="1">
    <location>
        <begin position="59"/>
        <end position="396"/>
    </location>
</feature>
<gene>
    <name evidence="2" type="ORF">C8E87_0686</name>
</gene>
<dbReference type="Gene3D" id="2.30.40.10">
    <property type="entry name" value="Urease, subunit C, domain 1"/>
    <property type="match status" value="1"/>
</dbReference>
<dbReference type="InterPro" id="IPR032466">
    <property type="entry name" value="Metal_Hydrolase"/>
</dbReference>
<sequence length="408" mass="42035">MAEDEDEGIVLRAGGLFDGRTGRHGAVSVVARYGIITEVADTVVTGDLPVHDFGPGSWLLPGLIDAHVHLVFDGSADPVAALAARDDDEALARMREAAAAHLDAGVTSVRDLGDRGFLAARLAEQTRSDMAAGPHIVACGPPITTPGGHCHFLGGAVTGVEGLRAAVRERAARGCDVVKVMASGGNMTPGSDPARSQFTRAELEVVVEEARRLGLKVAAHTHGVAAIADAVRAGVFSIEHVTFMTPDGSEPPDDLLDEVAGSGVMVSASLGLRPDLWAQVPAADRAMVEHWYELNGELARRGARFVVGSDAGIAPFKPHGVLPYAAGQLVGQLGFTPAEALTALTARAAEACGLAGHKGSVRRGLDADLLVVGGDPLADPAALLDVRAVVRGGVLVRAAPARPPAYRP</sequence>
<dbReference type="PANTHER" id="PTHR43135">
    <property type="entry name" value="ALPHA-D-RIBOSE 1-METHYLPHOSPHONATE 5-TRIPHOSPHATE DIPHOSPHATASE"/>
    <property type="match status" value="1"/>
</dbReference>
<dbReference type="InterPro" id="IPR051781">
    <property type="entry name" value="Metallo-dep_Hydrolase"/>
</dbReference>
<reference evidence="2 3" key="1">
    <citation type="submission" date="2019-03" db="EMBL/GenBank/DDBJ databases">
        <title>Sequencing the genomes of 1000 actinobacteria strains.</title>
        <authorList>
            <person name="Klenk H.-P."/>
        </authorList>
    </citation>
    <scope>NUCLEOTIDE SEQUENCE [LARGE SCALE GENOMIC DNA]</scope>
    <source>
        <strain evidence="2 3">DSM 43805</strain>
    </source>
</reference>
<dbReference type="AlphaFoldDB" id="A0A4R6JNY4"/>
<proteinExistence type="predicted"/>
<dbReference type="GO" id="GO:0016810">
    <property type="term" value="F:hydrolase activity, acting on carbon-nitrogen (but not peptide) bonds"/>
    <property type="evidence" value="ECO:0007669"/>
    <property type="project" value="InterPro"/>
</dbReference>
<accession>A0A4R6JNY4</accession>
<dbReference type="PANTHER" id="PTHR43135:SF3">
    <property type="entry name" value="ALPHA-D-RIBOSE 1-METHYLPHOSPHONATE 5-TRIPHOSPHATE DIPHOSPHATASE"/>
    <property type="match status" value="1"/>
</dbReference>
<keyword evidence="3" id="KW-1185">Reference proteome</keyword>
<dbReference type="Pfam" id="PF01979">
    <property type="entry name" value="Amidohydro_1"/>
    <property type="match status" value="1"/>
</dbReference>
<keyword evidence="2" id="KW-0378">Hydrolase</keyword>
<dbReference type="InterPro" id="IPR011059">
    <property type="entry name" value="Metal-dep_hydrolase_composite"/>
</dbReference>
<dbReference type="EMBL" id="SNWR01000001">
    <property type="protein sequence ID" value="TDO37091.1"/>
    <property type="molecule type" value="Genomic_DNA"/>
</dbReference>
<evidence type="ECO:0000259" key="1">
    <source>
        <dbReference type="Pfam" id="PF01979"/>
    </source>
</evidence>
<name>A0A4R6JNY4_9ACTN</name>
<evidence type="ECO:0000313" key="2">
    <source>
        <dbReference type="EMBL" id="TDO37091.1"/>
    </source>
</evidence>